<dbReference type="InterPro" id="IPR000421">
    <property type="entry name" value="FA58C"/>
</dbReference>
<protein>
    <recommendedName>
        <fullName evidence="2">F5/8 type C domain-containing protein</fullName>
    </recommendedName>
</protein>
<dbReference type="InterPro" id="IPR008979">
    <property type="entry name" value="Galactose-bd-like_sf"/>
</dbReference>
<dbReference type="PROSITE" id="PS50022">
    <property type="entry name" value="FA58C_3"/>
    <property type="match status" value="1"/>
</dbReference>
<dbReference type="Gene3D" id="2.60.120.260">
    <property type="entry name" value="Galactose-binding domain-like"/>
    <property type="match status" value="1"/>
</dbReference>
<dbReference type="Pfam" id="PF00754">
    <property type="entry name" value="F5_F8_type_C"/>
    <property type="match status" value="1"/>
</dbReference>
<dbReference type="AlphaFoldDB" id="A0A425XX60"/>
<comment type="caution">
    <text evidence="3">The sequence shown here is derived from an EMBL/GenBank/DDBJ whole genome shotgun (WGS) entry which is preliminary data.</text>
</comment>
<feature type="signal peptide" evidence="1">
    <location>
        <begin position="1"/>
        <end position="28"/>
    </location>
</feature>
<accession>A0A425XX60</accession>
<evidence type="ECO:0000313" key="4">
    <source>
        <dbReference type="Proteomes" id="UP000285794"/>
    </source>
</evidence>
<reference evidence="3 4" key="1">
    <citation type="submission" date="2018-07" db="EMBL/GenBank/DDBJ databases">
        <title>Draft genome sequence of Ancylomarina sp. M1P.</title>
        <authorList>
            <person name="Yadav S."/>
            <person name="Villanueva L."/>
            <person name="Damste J.S.S."/>
        </authorList>
    </citation>
    <scope>NUCLEOTIDE SEQUENCE [LARGE SCALE GENOMIC DNA]</scope>
    <source>
        <strain evidence="3 4">M1P</strain>
    </source>
</reference>
<gene>
    <name evidence="3" type="ORF">DWB61_16170</name>
</gene>
<evidence type="ECO:0000313" key="3">
    <source>
        <dbReference type="EMBL" id="RRG19224.1"/>
    </source>
</evidence>
<feature type="chain" id="PRO_5019406526" description="F5/8 type C domain-containing protein" evidence="1">
    <location>
        <begin position="29"/>
        <end position="305"/>
    </location>
</feature>
<dbReference type="SUPFAM" id="SSF49785">
    <property type="entry name" value="Galactose-binding domain-like"/>
    <property type="match status" value="1"/>
</dbReference>
<evidence type="ECO:0000259" key="2">
    <source>
        <dbReference type="PROSITE" id="PS50022"/>
    </source>
</evidence>
<keyword evidence="4" id="KW-1185">Reference proteome</keyword>
<feature type="domain" description="F5/8 type C" evidence="2">
    <location>
        <begin position="146"/>
        <end position="300"/>
    </location>
</feature>
<keyword evidence="1" id="KW-0732">Signal</keyword>
<dbReference type="RefSeq" id="WP_125031932.1">
    <property type="nucleotide sequence ID" value="NZ_JAPXVP010000020.1"/>
</dbReference>
<dbReference type="Proteomes" id="UP000285794">
    <property type="component" value="Unassembled WGS sequence"/>
</dbReference>
<sequence>MKNQKIKKRNYQKFLKMDLSRMAFLLFAMVVISFTTSCDKDESVNLPVTTTGEVTDITGQDAVVSGIVTSNGGSKLLAMGVCFTTGDADPTVEDYFAAVGEFTPDGILQEDWSYSATLKGLTIKTAYKARAYASNEAGTAYGETISFTSKAGKTYHTLTNEMIDTYTQEGSEGPKPNLVDGDLNTYWHSAWSGGVEPLPHHIQITFAEVKNIGGFEFATRDKYARGNNPAQFDVQTSTDGTTYTTVWTSDRLDNVLLNPEWNALSLDKNYSSKYFRVRILDTKTPGQNSTCMAELKVFEDGMLPY</sequence>
<evidence type="ECO:0000256" key="1">
    <source>
        <dbReference type="SAM" id="SignalP"/>
    </source>
</evidence>
<dbReference type="EMBL" id="QQWG01000023">
    <property type="protein sequence ID" value="RRG19224.1"/>
    <property type="molecule type" value="Genomic_DNA"/>
</dbReference>
<organism evidence="3 4">
    <name type="scientific">Ancylomarina euxinus</name>
    <dbReference type="NCBI Taxonomy" id="2283627"/>
    <lineage>
        <taxon>Bacteria</taxon>
        <taxon>Pseudomonadati</taxon>
        <taxon>Bacteroidota</taxon>
        <taxon>Bacteroidia</taxon>
        <taxon>Marinilabiliales</taxon>
        <taxon>Marinifilaceae</taxon>
        <taxon>Ancylomarina</taxon>
    </lineage>
</organism>
<name>A0A425XX60_9BACT</name>
<proteinExistence type="predicted"/>